<feature type="domain" description="Glycosyltransferase 2-like" evidence="1">
    <location>
        <begin position="85"/>
        <end position="247"/>
    </location>
</feature>
<evidence type="ECO:0000313" key="3">
    <source>
        <dbReference type="Proteomes" id="UP000500953"/>
    </source>
</evidence>
<dbReference type="Gene3D" id="3.90.550.10">
    <property type="entry name" value="Spore Coat Polysaccharide Biosynthesis Protein SpsA, Chain A"/>
    <property type="match status" value="1"/>
</dbReference>
<protein>
    <submittedName>
        <fullName evidence="2">Glycosyltransferase</fullName>
    </submittedName>
</protein>
<accession>A0A6G9Z8G2</accession>
<dbReference type="GO" id="GO:0016740">
    <property type="term" value="F:transferase activity"/>
    <property type="evidence" value="ECO:0007669"/>
    <property type="project" value="UniProtKB-KW"/>
</dbReference>
<organism evidence="2 3">
    <name type="scientific">Nocardia terpenica</name>
    <dbReference type="NCBI Taxonomy" id="455432"/>
    <lineage>
        <taxon>Bacteria</taxon>
        <taxon>Bacillati</taxon>
        <taxon>Actinomycetota</taxon>
        <taxon>Actinomycetes</taxon>
        <taxon>Mycobacteriales</taxon>
        <taxon>Nocardiaceae</taxon>
        <taxon>Nocardia</taxon>
    </lineage>
</organism>
<name>A0A6G9Z8G2_9NOCA</name>
<dbReference type="Pfam" id="PF00535">
    <property type="entry name" value="Glycos_transf_2"/>
    <property type="match status" value="1"/>
</dbReference>
<dbReference type="PANTHER" id="PTHR43685">
    <property type="entry name" value="GLYCOSYLTRANSFERASE"/>
    <property type="match status" value="1"/>
</dbReference>
<evidence type="ECO:0000259" key="1">
    <source>
        <dbReference type="Pfam" id="PF00535"/>
    </source>
</evidence>
<dbReference type="InterPro" id="IPR001173">
    <property type="entry name" value="Glyco_trans_2-like"/>
</dbReference>
<dbReference type="Proteomes" id="UP000500953">
    <property type="component" value="Chromosome"/>
</dbReference>
<sequence length="368" mass="39483">MRIGFGAADDARGSNSSAQRTSCVLSISHDAAVSIPKSPFSRLGGRSGCGGPRNHYGISDWGDSKIVQTVGSSGEVVNVSQPTVSIVVPAYLRGRAGLELLDVQLAALAEQRDAPEFEVLVADNDSPVDVRAHLAEHPLRESLRLRHIEATAVRGASYARNAGAASATGEYVLFCDHDDRVYPEWIARLVGFLGEGYDVVGSAVEGRTLNAANPRGAVELPAPENFQSPGVFAPQVVGCSMGVRAAVYRKLGGLDTSYAANEDIEFGWRAHREGYRVGFLPEALVAYRYRRGLHAGYRQGRPRGVGLARLHAEFPGNGLPEPRLPLLLLSLAAVSANLRLTGEERGLLLGITVGQLLGGIRYRTLHWR</sequence>
<reference evidence="2 3" key="1">
    <citation type="journal article" date="2019" name="ACS Chem. Biol.">
        <title>Identification and Mobilization of a Cryptic Antibiotic Biosynthesis Gene Locus from a Human-Pathogenic Nocardia Isolate.</title>
        <authorList>
            <person name="Herisse M."/>
            <person name="Ishida K."/>
            <person name="Porter J.L."/>
            <person name="Howden B."/>
            <person name="Hertweck C."/>
            <person name="Stinear T.P."/>
            <person name="Pidot S.J."/>
        </authorList>
    </citation>
    <scope>NUCLEOTIDE SEQUENCE [LARGE SCALE GENOMIC DNA]</scope>
    <source>
        <strain evidence="2 3">AUSMDU00012715</strain>
    </source>
</reference>
<dbReference type="InterPro" id="IPR050834">
    <property type="entry name" value="Glycosyltransf_2"/>
</dbReference>
<dbReference type="EMBL" id="CP046173">
    <property type="protein sequence ID" value="QIS21744.1"/>
    <property type="molecule type" value="Genomic_DNA"/>
</dbReference>
<proteinExistence type="predicted"/>
<dbReference type="PANTHER" id="PTHR43685:SF2">
    <property type="entry name" value="GLYCOSYLTRANSFERASE 2-LIKE DOMAIN-CONTAINING PROTEIN"/>
    <property type="match status" value="1"/>
</dbReference>
<dbReference type="InterPro" id="IPR029044">
    <property type="entry name" value="Nucleotide-diphossugar_trans"/>
</dbReference>
<gene>
    <name evidence="2" type="ORF">F6W96_28810</name>
</gene>
<dbReference type="SUPFAM" id="SSF53448">
    <property type="entry name" value="Nucleotide-diphospho-sugar transferases"/>
    <property type="match status" value="1"/>
</dbReference>
<keyword evidence="2" id="KW-0808">Transferase</keyword>
<evidence type="ECO:0000313" key="2">
    <source>
        <dbReference type="EMBL" id="QIS21744.1"/>
    </source>
</evidence>
<dbReference type="AlphaFoldDB" id="A0A6G9Z8G2"/>